<keyword evidence="2 5" id="KW-0238">DNA-binding</keyword>
<keyword evidence="6" id="KW-1185">Reference proteome</keyword>
<dbReference type="SUPFAM" id="SSF53822">
    <property type="entry name" value="Periplasmic binding protein-like I"/>
    <property type="match status" value="1"/>
</dbReference>
<evidence type="ECO:0000313" key="5">
    <source>
        <dbReference type="EMBL" id="MFC5520803.1"/>
    </source>
</evidence>
<organism evidence="5 6">
    <name type="scientific">Polaromonas jejuensis</name>
    <dbReference type="NCBI Taxonomy" id="457502"/>
    <lineage>
        <taxon>Bacteria</taxon>
        <taxon>Pseudomonadati</taxon>
        <taxon>Pseudomonadota</taxon>
        <taxon>Betaproteobacteria</taxon>
        <taxon>Burkholderiales</taxon>
        <taxon>Comamonadaceae</taxon>
        <taxon>Polaromonas</taxon>
    </lineage>
</organism>
<gene>
    <name evidence="5" type="ORF">ACFPP7_07700</name>
</gene>
<dbReference type="Gene3D" id="1.10.260.40">
    <property type="entry name" value="lambda repressor-like DNA-binding domains"/>
    <property type="match status" value="1"/>
</dbReference>
<dbReference type="InterPro" id="IPR000843">
    <property type="entry name" value="HTH_LacI"/>
</dbReference>
<dbReference type="Pfam" id="PF13377">
    <property type="entry name" value="Peripla_BP_3"/>
    <property type="match status" value="1"/>
</dbReference>
<dbReference type="InterPro" id="IPR046335">
    <property type="entry name" value="LacI/GalR-like_sensor"/>
</dbReference>
<dbReference type="Proteomes" id="UP001596084">
    <property type="component" value="Unassembled WGS sequence"/>
</dbReference>
<keyword evidence="3" id="KW-0804">Transcription</keyword>
<protein>
    <submittedName>
        <fullName evidence="5">LacI family DNA-binding transcriptional regulator</fullName>
    </submittedName>
</protein>
<dbReference type="InterPro" id="IPR010982">
    <property type="entry name" value="Lambda_DNA-bd_dom_sf"/>
</dbReference>
<dbReference type="CDD" id="cd01392">
    <property type="entry name" value="HTH_LacI"/>
    <property type="match status" value="1"/>
</dbReference>
<dbReference type="GO" id="GO:0003677">
    <property type="term" value="F:DNA binding"/>
    <property type="evidence" value="ECO:0007669"/>
    <property type="project" value="UniProtKB-KW"/>
</dbReference>
<dbReference type="SUPFAM" id="SSF47413">
    <property type="entry name" value="lambda repressor-like DNA-binding domains"/>
    <property type="match status" value="1"/>
</dbReference>
<evidence type="ECO:0000256" key="2">
    <source>
        <dbReference type="ARBA" id="ARBA00023125"/>
    </source>
</evidence>
<dbReference type="PANTHER" id="PTHR30146:SF109">
    <property type="entry name" value="HTH-TYPE TRANSCRIPTIONAL REGULATOR GALS"/>
    <property type="match status" value="1"/>
</dbReference>
<dbReference type="PANTHER" id="PTHR30146">
    <property type="entry name" value="LACI-RELATED TRANSCRIPTIONAL REPRESSOR"/>
    <property type="match status" value="1"/>
</dbReference>
<dbReference type="SMART" id="SM00354">
    <property type="entry name" value="HTH_LACI"/>
    <property type="match status" value="1"/>
</dbReference>
<evidence type="ECO:0000256" key="1">
    <source>
        <dbReference type="ARBA" id="ARBA00023015"/>
    </source>
</evidence>
<dbReference type="Pfam" id="PF00356">
    <property type="entry name" value="LacI"/>
    <property type="match status" value="1"/>
</dbReference>
<keyword evidence="1" id="KW-0805">Transcription regulation</keyword>
<dbReference type="Gene3D" id="3.40.50.2300">
    <property type="match status" value="2"/>
</dbReference>
<name>A0ABW0Q7Z8_9BURK</name>
<evidence type="ECO:0000259" key="4">
    <source>
        <dbReference type="PROSITE" id="PS50932"/>
    </source>
</evidence>
<accession>A0ABW0Q7Z8</accession>
<feature type="domain" description="HTH lacI-type" evidence="4">
    <location>
        <begin position="15"/>
        <end position="70"/>
    </location>
</feature>
<proteinExistence type="predicted"/>
<evidence type="ECO:0000313" key="6">
    <source>
        <dbReference type="Proteomes" id="UP001596084"/>
    </source>
</evidence>
<sequence length="348" mass="37449">MSKITPDDNQATNPPTIEDIARAAGVHPASVSRALRGIDKKVSAQTRQRIEQIAKEMGYRPNAVAASLRTKQTNLIGIVVPDLGNPLFGPIVQGLEVELRKQGLMCLVIQTPEEPDERRDVVVALANRQVGGLLILAAESDDPMLATAEQLSIPTVLVNRGFGERRFSSVVNDDSESVHLVLEHLMKLGHRAIAHIAGPSSSSTGRARRQAFEELSESLGIQTRVVEARAFTRQEGLTAALELLNQTKACTAIFGANDLIAMGVLDALHQHGLSVPGDVSVVGHNDMPFVDLIAPPLTTVRIAVDQMSRQAAQLLLEHLKTPGQAPSRRVLTPKLIVRSSTASARKTS</sequence>
<dbReference type="RefSeq" id="WP_068831104.1">
    <property type="nucleotide sequence ID" value="NZ_JBHSMX010000011.1"/>
</dbReference>
<comment type="caution">
    <text evidence="5">The sequence shown here is derived from an EMBL/GenBank/DDBJ whole genome shotgun (WGS) entry which is preliminary data.</text>
</comment>
<dbReference type="InterPro" id="IPR028082">
    <property type="entry name" value="Peripla_BP_I"/>
</dbReference>
<reference evidence="6" key="1">
    <citation type="journal article" date="2019" name="Int. J. Syst. Evol. Microbiol.">
        <title>The Global Catalogue of Microorganisms (GCM) 10K type strain sequencing project: providing services to taxonomists for standard genome sequencing and annotation.</title>
        <authorList>
            <consortium name="The Broad Institute Genomics Platform"/>
            <consortium name="The Broad Institute Genome Sequencing Center for Infectious Disease"/>
            <person name="Wu L."/>
            <person name="Ma J."/>
        </authorList>
    </citation>
    <scope>NUCLEOTIDE SEQUENCE [LARGE SCALE GENOMIC DNA]</scope>
    <source>
        <strain evidence="6">CGMCC 4.7277</strain>
    </source>
</reference>
<evidence type="ECO:0000256" key="3">
    <source>
        <dbReference type="ARBA" id="ARBA00023163"/>
    </source>
</evidence>
<dbReference type="CDD" id="cd06267">
    <property type="entry name" value="PBP1_LacI_sugar_binding-like"/>
    <property type="match status" value="1"/>
</dbReference>
<dbReference type="PROSITE" id="PS50932">
    <property type="entry name" value="HTH_LACI_2"/>
    <property type="match status" value="1"/>
</dbReference>
<dbReference type="EMBL" id="JBHSMX010000011">
    <property type="protein sequence ID" value="MFC5520803.1"/>
    <property type="molecule type" value="Genomic_DNA"/>
</dbReference>